<accession>A0A9D2CDG4</accession>
<comment type="caution">
    <text evidence="1">The sequence shown here is derived from an EMBL/GenBank/DDBJ whole genome shotgun (WGS) entry which is preliminary data.</text>
</comment>
<protein>
    <submittedName>
        <fullName evidence="1">DUF3793 family protein</fullName>
    </submittedName>
</protein>
<sequence>MKRTLDQILAYHCAPALAGLKPSNLVSLSRGEFPDLEERLEEYRRLFAPRGVVFRAMCGCGRKVLLLVYRPVELERALRAPLSAALLEKDGYEAGETLGTMLDRLGQRLRTEGEFPHEIGLFLGYPPEDVAGFQRHRGRNCKLCGHWKVYSDVERARALFRRYDRCREHLCARLAMGMTLGQVFQAA</sequence>
<dbReference type="AlphaFoldDB" id="A0A9D2CDG4"/>
<evidence type="ECO:0000313" key="1">
    <source>
        <dbReference type="EMBL" id="HIY72434.1"/>
    </source>
</evidence>
<reference evidence="1" key="1">
    <citation type="journal article" date="2021" name="PeerJ">
        <title>Extensive microbial diversity within the chicken gut microbiome revealed by metagenomics and culture.</title>
        <authorList>
            <person name="Gilroy R."/>
            <person name="Ravi A."/>
            <person name="Getino M."/>
            <person name="Pursley I."/>
            <person name="Horton D.L."/>
            <person name="Alikhan N.F."/>
            <person name="Baker D."/>
            <person name="Gharbi K."/>
            <person name="Hall N."/>
            <person name="Watson M."/>
            <person name="Adriaenssens E.M."/>
            <person name="Foster-Nyarko E."/>
            <person name="Jarju S."/>
            <person name="Secka A."/>
            <person name="Antonio M."/>
            <person name="Oren A."/>
            <person name="Chaudhuri R.R."/>
            <person name="La Ragione R."/>
            <person name="Hildebrand F."/>
            <person name="Pallen M.J."/>
        </authorList>
    </citation>
    <scope>NUCLEOTIDE SEQUENCE</scope>
    <source>
        <strain evidence="1">CHK33-7979</strain>
    </source>
</reference>
<dbReference type="Proteomes" id="UP000886824">
    <property type="component" value="Unassembled WGS sequence"/>
</dbReference>
<gene>
    <name evidence="1" type="ORF">H9826_00460</name>
</gene>
<dbReference type="InterPro" id="IPR024523">
    <property type="entry name" value="DUF3793"/>
</dbReference>
<proteinExistence type="predicted"/>
<organism evidence="1 2">
    <name type="scientific">Candidatus Intestinimonas merdavium</name>
    <dbReference type="NCBI Taxonomy" id="2838622"/>
    <lineage>
        <taxon>Bacteria</taxon>
        <taxon>Bacillati</taxon>
        <taxon>Bacillota</taxon>
        <taxon>Clostridia</taxon>
        <taxon>Eubacteriales</taxon>
        <taxon>Intestinimonas</taxon>
    </lineage>
</organism>
<dbReference type="EMBL" id="DXCX01000010">
    <property type="protein sequence ID" value="HIY72434.1"/>
    <property type="molecule type" value="Genomic_DNA"/>
</dbReference>
<reference evidence="1" key="2">
    <citation type="submission" date="2021-04" db="EMBL/GenBank/DDBJ databases">
        <authorList>
            <person name="Gilroy R."/>
        </authorList>
    </citation>
    <scope>NUCLEOTIDE SEQUENCE</scope>
    <source>
        <strain evidence="1">CHK33-7979</strain>
    </source>
</reference>
<name>A0A9D2CDG4_9FIRM</name>
<evidence type="ECO:0000313" key="2">
    <source>
        <dbReference type="Proteomes" id="UP000886824"/>
    </source>
</evidence>
<dbReference type="Pfam" id="PF12672">
    <property type="entry name" value="DUF3793"/>
    <property type="match status" value="1"/>
</dbReference>